<sequence>MCSSGLVDLLINGGYILNTKNFSTFLIVTLTLLAVSTSLFFLTTSYGSEKNESVYQKINKEDRITYLVIGDSIGRGSGAETPDKRWFSLLETKMKQHHGVHMKGTYLVQSGATALEGLYKLQNEKTLDQVQLIFIVFGENDRKYMTERDFGILYESLIRQSKAKYPAAEIITITESSLTFNNFAEKIKTISSHYKASNADMRPVFENSGKTIKELTRDQIHPNGAGYSLYADTLYQLIEKNRKSGKTIAQLETPINPESEDLLLHQNRNITSEKGFYYKNGFQTSNKAGSSVEYQFNGNLIGVKLLRGPDGGFVDVYIDGKFTAKMNTWWPFYRERIQYIKNGLAEGSHTIRFEVTGEKAASNQTDSAYFRVSSLLTGNFVN</sequence>
<keyword evidence="1" id="KW-1133">Transmembrane helix</keyword>
<protein>
    <submittedName>
        <fullName evidence="3">SGNH/GDSL hydrolase family protein</fullName>
    </submittedName>
</protein>
<organism evidence="3 4">
    <name type="scientific">Peribacillus deserti</name>
    <dbReference type="NCBI Taxonomy" id="673318"/>
    <lineage>
        <taxon>Bacteria</taxon>
        <taxon>Bacillati</taxon>
        <taxon>Bacillota</taxon>
        <taxon>Bacilli</taxon>
        <taxon>Bacillales</taxon>
        <taxon>Bacillaceae</taxon>
        <taxon>Peribacillus</taxon>
    </lineage>
</organism>
<name>A0A2N5M2X3_9BACI</name>
<gene>
    <name evidence="3" type="ORF">CUU66_17110</name>
</gene>
<evidence type="ECO:0000313" key="3">
    <source>
        <dbReference type="EMBL" id="PLT28724.1"/>
    </source>
</evidence>
<dbReference type="Gene3D" id="2.60.120.260">
    <property type="entry name" value="Galactose-binding domain-like"/>
    <property type="match status" value="1"/>
</dbReference>
<dbReference type="SUPFAM" id="SSF52266">
    <property type="entry name" value="SGNH hydrolase"/>
    <property type="match status" value="1"/>
</dbReference>
<dbReference type="PANTHER" id="PTHR30383">
    <property type="entry name" value="THIOESTERASE 1/PROTEASE 1/LYSOPHOSPHOLIPASE L1"/>
    <property type="match status" value="1"/>
</dbReference>
<proteinExistence type="predicted"/>
<dbReference type="InterPro" id="IPR051532">
    <property type="entry name" value="Ester_Hydrolysis_Enzymes"/>
</dbReference>
<evidence type="ECO:0000313" key="4">
    <source>
        <dbReference type="Proteomes" id="UP000234748"/>
    </source>
</evidence>
<feature type="domain" description="SGNH hydrolase-type esterase" evidence="2">
    <location>
        <begin position="68"/>
        <end position="228"/>
    </location>
</feature>
<dbReference type="EMBL" id="PGUY01000053">
    <property type="protein sequence ID" value="PLT28724.1"/>
    <property type="molecule type" value="Genomic_DNA"/>
</dbReference>
<dbReference type="InterPro" id="IPR036514">
    <property type="entry name" value="SGNH_hydro_sf"/>
</dbReference>
<keyword evidence="3" id="KW-0378">Hydrolase</keyword>
<dbReference type="Proteomes" id="UP000234748">
    <property type="component" value="Unassembled WGS sequence"/>
</dbReference>
<accession>A0A2N5M2X3</accession>
<dbReference type="PANTHER" id="PTHR30383:SF5">
    <property type="entry name" value="SGNH HYDROLASE-TYPE ESTERASE DOMAIN-CONTAINING PROTEIN"/>
    <property type="match status" value="1"/>
</dbReference>
<dbReference type="CDD" id="cd00229">
    <property type="entry name" value="SGNH_hydrolase"/>
    <property type="match status" value="1"/>
</dbReference>
<dbReference type="AlphaFoldDB" id="A0A2N5M2X3"/>
<dbReference type="Gene3D" id="3.40.50.1110">
    <property type="entry name" value="SGNH hydrolase"/>
    <property type="match status" value="1"/>
</dbReference>
<dbReference type="Pfam" id="PF13472">
    <property type="entry name" value="Lipase_GDSL_2"/>
    <property type="match status" value="1"/>
</dbReference>
<dbReference type="OrthoDB" id="8233337at2"/>
<feature type="transmembrane region" description="Helical" evidence="1">
    <location>
        <begin position="22"/>
        <end position="42"/>
    </location>
</feature>
<dbReference type="InterPro" id="IPR013830">
    <property type="entry name" value="SGNH_hydro"/>
</dbReference>
<comment type="caution">
    <text evidence="3">The sequence shown here is derived from an EMBL/GenBank/DDBJ whole genome shotgun (WGS) entry which is preliminary data.</text>
</comment>
<keyword evidence="1" id="KW-0472">Membrane</keyword>
<keyword evidence="1" id="KW-0812">Transmembrane</keyword>
<evidence type="ECO:0000256" key="1">
    <source>
        <dbReference type="SAM" id="Phobius"/>
    </source>
</evidence>
<reference evidence="3 4" key="1">
    <citation type="submission" date="2017-11" db="EMBL/GenBank/DDBJ databases">
        <title>Comparitive Functional Genomics of Dry Heat Resistant strains isolated from the Viking Spacecraft.</title>
        <authorList>
            <person name="Seuylemezian A."/>
            <person name="Cooper K."/>
            <person name="Vaishampayan P."/>
        </authorList>
    </citation>
    <scope>NUCLEOTIDE SEQUENCE [LARGE SCALE GENOMIC DNA]</scope>
    <source>
        <strain evidence="3 4">V1-29</strain>
    </source>
</reference>
<dbReference type="GO" id="GO:0004622">
    <property type="term" value="F:phosphatidylcholine lysophospholipase activity"/>
    <property type="evidence" value="ECO:0007669"/>
    <property type="project" value="TreeGrafter"/>
</dbReference>
<evidence type="ECO:0000259" key="2">
    <source>
        <dbReference type="Pfam" id="PF13472"/>
    </source>
</evidence>
<keyword evidence="4" id="KW-1185">Reference proteome</keyword>